<dbReference type="CTD" id="6098986"/>
<organism evidence="2">
    <name type="scientific">Brugia malayi</name>
    <name type="common">Filarial nematode worm</name>
    <dbReference type="NCBI Taxonomy" id="6279"/>
    <lineage>
        <taxon>Eukaryota</taxon>
        <taxon>Metazoa</taxon>
        <taxon>Ecdysozoa</taxon>
        <taxon>Nematoda</taxon>
        <taxon>Chromadorea</taxon>
        <taxon>Rhabditida</taxon>
        <taxon>Spirurina</taxon>
        <taxon>Spiruromorpha</taxon>
        <taxon>Filarioidea</taxon>
        <taxon>Onchocercidae</taxon>
        <taxon>Brugia</taxon>
    </lineage>
</organism>
<gene>
    <name evidence="2" type="primary">Bm10200</name>
    <name evidence="2" type="ORF">BM_BM10200</name>
</gene>
<dbReference type="InterPro" id="IPR052774">
    <property type="entry name" value="Celegans_DevNeuronal_Protein"/>
</dbReference>
<evidence type="ECO:0000313" key="4">
    <source>
        <dbReference type="WBParaSite" id="Bm10200.1"/>
    </source>
</evidence>
<dbReference type="OrthoDB" id="5855977at2759"/>
<dbReference type="PANTHER" id="PTHR47327:SF1">
    <property type="entry name" value="RE15579P"/>
    <property type="match status" value="1"/>
</dbReference>
<protein>
    <submittedName>
        <fullName evidence="2 4">PAN domain containing protein</fullName>
    </submittedName>
</protein>
<dbReference type="Pfam" id="PF00024">
    <property type="entry name" value="PAN_1"/>
    <property type="match status" value="1"/>
</dbReference>
<dbReference type="Gene3D" id="3.50.4.10">
    <property type="entry name" value="Hepatocyte Growth Factor"/>
    <property type="match status" value="2"/>
</dbReference>
<dbReference type="PROSITE" id="PS50948">
    <property type="entry name" value="PAN"/>
    <property type="match status" value="1"/>
</dbReference>
<dbReference type="RefSeq" id="XP_042935555.1">
    <property type="nucleotide sequence ID" value="XM_043079621.1"/>
</dbReference>
<feature type="domain" description="Apple" evidence="1">
    <location>
        <begin position="962"/>
        <end position="1050"/>
    </location>
</feature>
<reference evidence="4" key="3">
    <citation type="submission" date="2022-04" db="UniProtKB">
        <authorList>
            <consortium name="WormBaseParasite"/>
        </authorList>
    </citation>
    <scope>IDENTIFICATION</scope>
</reference>
<dbReference type="EMBL" id="CAAKNF010000194">
    <property type="protein sequence ID" value="VIO95253.1"/>
    <property type="molecule type" value="Genomic_DNA"/>
</dbReference>
<reference evidence="3" key="1">
    <citation type="journal article" date="2007" name="Science">
        <title>Draft genome of the filarial nematode parasite Brugia malayi.</title>
        <authorList>
            <person name="Ghedin E."/>
            <person name="Wang S."/>
            <person name="Spiro D."/>
            <person name="Caler E."/>
            <person name="Zhao Q."/>
            <person name="Crabtree J."/>
            <person name="Allen J.E."/>
            <person name="Delcher A.L."/>
            <person name="Guiliano D.B."/>
            <person name="Miranda-Saavedra D."/>
            <person name="Angiuoli S.V."/>
            <person name="Creasy T."/>
            <person name="Amedeo P."/>
            <person name="Haas B."/>
            <person name="El-Sayed N.M."/>
            <person name="Wortman J.R."/>
            <person name="Feldblyum T."/>
            <person name="Tallon L."/>
            <person name="Schatz M."/>
            <person name="Shumway M."/>
            <person name="Koo H."/>
            <person name="Salzberg S.L."/>
            <person name="Schobel S."/>
            <person name="Pertea M."/>
            <person name="Pop M."/>
            <person name="White O."/>
            <person name="Barton G.J."/>
            <person name="Carlow C.K."/>
            <person name="Crawford M.J."/>
            <person name="Daub J."/>
            <person name="Dimmic M.W."/>
            <person name="Estes C.F."/>
            <person name="Foster J.M."/>
            <person name="Ganatra M."/>
            <person name="Gregory W.F."/>
            <person name="Johnson N.M."/>
            <person name="Jin J."/>
            <person name="Komuniecki R."/>
            <person name="Korf I."/>
            <person name="Kumar S."/>
            <person name="Laney S."/>
            <person name="Li B.W."/>
            <person name="Li W."/>
            <person name="Lindblom T.H."/>
            <person name="Lustigman S."/>
            <person name="Ma D."/>
            <person name="Maina C.V."/>
            <person name="Martin D.M."/>
            <person name="McCarter J.P."/>
            <person name="McReynolds L."/>
            <person name="Mitreva M."/>
            <person name="Nutman T.B."/>
            <person name="Parkinson J."/>
            <person name="Peregrin-Alvarez J.M."/>
            <person name="Poole C."/>
            <person name="Ren Q."/>
            <person name="Saunders L."/>
            <person name="Sluder A.E."/>
            <person name="Smith K."/>
            <person name="Stanke M."/>
            <person name="Unnasch T.R."/>
            <person name="Ware J."/>
            <person name="Wei A.D."/>
            <person name="Weil G."/>
            <person name="Williams D.J."/>
            <person name="Zhang Y."/>
            <person name="Williams S.A."/>
            <person name="Fraser-Liggett C."/>
            <person name="Slatko B."/>
            <person name="Blaxter M.L."/>
            <person name="Scott A.L."/>
        </authorList>
    </citation>
    <scope>NUCLEOTIDE SEQUENCE</scope>
    <source>
        <strain evidence="3">FR3</strain>
    </source>
</reference>
<dbReference type="KEGG" id="bmy:BM_BM10200"/>
<dbReference type="Proteomes" id="UP000006672">
    <property type="component" value="Unassembled WGS sequence"/>
</dbReference>
<accession>A0A4E9FRP5</accession>
<sequence length="1182" mass="134991">MMDVMKSAFVIMSNGTPSLIFLILLLSFVKQFINSEPYVPTAAPIYLLSGSSHFNLSQQNQLSTLAYNLDQISNLTSNNPTFPSLPQKLPLISVYNDNKQSAILTSKYRRQEENLANNFYEKSKNLNVKDEITTNEAIFRSFQDDNFDESYQQINKTYFSEAINRDEEIPQITNIQDYLTTEPSATIIDVNKIHLQSVLSPLAVTTPQLLELITSTTIRLDDFNNTNEKVNISDRNFTLQKNYSTIPFALKYWEMQRTDSGQSIIRVTTASTALQITTGRNEFNHLNIAKNDSTTNVGDNDNNKFNSDDIIRNEFTMLKKNSSLPQTINQQSTISANNNILTNNLNISDDKFIATTAFNIKTISTNSQNLLSKTLTIEEQTDKFYFTTEKINLTESNVDSNEMQMTSINSSKFNQIIDAEELTLNMREDNFLFEKSQKPPEFSSFSVFHLQTSTIPSSTLSSLSSLSLSASSTTTTTTTTIAAIDDNNLMEISPADKFLSNNDEKIIKLNSENNQKINKIANEKHFDRKKINLDSTFAKNVEFDKLNRKEIETNLMQNSNEQWQTKKAKILIDKISTTHLPNNKLSSNSVELSSILGNQIDNAFSNLIHLEKQQMGISIPKYENSIRGLIFAQLPKQNGINTVMIDAADNTGLSIKRGITKGKILEKQESFIAGKPVTLELWNPIIYGHDWLANPGAIINGFLQPLQAQIHNVERTQMDGRNNRYHQQRQIFDVKSISNDKRLNEMSKERKKERKNENLIMDRTNRKKELAKACLNDEKGFNNSDEQESTVLIIYTEMDNNSVRNKLQGIGKYQNAQQCFYVMNNCALSATAPFERRIGISLMECAQFCSSLLGCLSASYSTRFSICDTFHFKFGSRGKKMMQLAWNYYLEPQANNNAPECFIESSLKQLKVNKAIRKRKQPIAAQRFFKQKMNANGMNLKISSIRHDNLLNYSKMKKQYDCLNGENVVVTKAPGWRIAKFNGRIRKYLTTETDCLDSCYNNRYKKNIAYHCSSAVFDEDSSRCSLYSTIQPTNNTLIRDTSTIYYEKHCFSEQLAKLCDGALIERQPQQILVTFPDAILTTSTLVKCLLKCFWSLQDGQTFQCHSLMYFYEQKVDNCILNSRSKRNQPNSLRKETLTVVDYFGLDDCLKISLVDQVSKTNPIRTYGYKKHQNILISRKMHI</sequence>
<reference evidence="2" key="2">
    <citation type="submission" date="2019-04" db="EMBL/GenBank/DDBJ databases">
        <authorList>
            <person name="Howe K."/>
            <person name="Paulini M."/>
            <person name="Williams G."/>
        </authorList>
    </citation>
    <scope>NUCLEOTIDE SEQUENCE [LARGE SCALE GENOMIC DNA]</scope>
    <source>
        <strain evidence="2">FR3</strain>
    </source>
</reference>
<dbReference type="CDD" id="cd01099">
    <property type="entry name" value="PAN_AP_HGF"/>
    <property type="match status" value="1"/>
</dbReference>
<name>A0A4E9FRP5_BRUMA</name>
<evidence type="ECO:0000259" key="1">
    <source>
        <dbReference type="PROSITE" id="PS50948"/>
    </source>
</evidence>
<dbReference type="WBParaSite" id="Bm10200.1">
    <property type="protein sequence ID" value="Bm10200.1"/>
    <property type="gene ID" value="WBGene00230461"/>
</dbReference>
<dbReference type="PANTHER" id="PTHR47327">
    <property type="entry name" value="FI18240P1-RELATED"/>
    <property type="match status" value="1"/>
</dbReference>
<dbReference type="GeneID" id="6098986"/>
<dbReference type="GO" id="GO:0009653">
    <property type="term" value="P:anatomical structure morphogenesis"/>
    <property type="evidence" value="ECO:0007669"/>
    <property type="project" value="TreeGrafter"/>
</dbReference>
<dbReference type="SUPFAM" id="SSF57414">
    <property type="entry name" value="Hairpin loop containing domain-like"/>
    <property type="match status" value="2"/>
</dbReference>
<dbReference type="SMART" id="SM00473">
    <property type="entry name" value="PAN_AP"/>
    <property type="match status" value="3"/>
</dbReference>
<proteinExistence type="predicted"/>
<evidence type="ECO:0000313" key="3">
    <source>
        <dbReference type="Proteomes" id="UP000006672"/>
    </source>
</evidence>
<accession>A0A8L7SKB9</accession>
<dbReference type="InterPro" id="IPR003609">
    <property type="entry name" value="Pan_app"/>
</dbReference>
<evidence type="ECO:0000313" key="2">
    <source>
        <dbReference type="EMBL" id="VIO95253.1"/>
    </source>
</evidence>
<dbReference type="AlphaFoldDB" id="A0A4E9FRP5"/>
<keyword evidence="3" id="KW-1185">Reference proteome</keyword>